<dbReference type="VEuPathDB" id="FungiDB:BO97DRAFT_474180"/>
<dbReference type="PANTHER" id="PTHR11360:SF130">
    <property type="entry name" value="MAJOR FACILITATOR SUPERFAMILY (MFS) PROFILE DOMAIN-CONTAINING PROTEIN-RELATED"/>
    <property type="match status" value="1"/>
</dbReference>
<feature type="transmembrane region" description="Helical" evidence="1">
    <location>
        <begin position="20"/>
        <end position="38"/>
    </location>
</feature>
<reference evidence="2 3" key="1">
    <citation type="submission" date="2018-02" db="EMBL/GenBank/DDBJ databases">
        <title>The genomes of Aspergillus section Nigri reveals drivers in fungal speciation.</title>
        <authorList>
            <consortium name="DOE Joint Genome Institute"/>
            <person name="Vesth T.C."/>
            <person name="Nybo J."/>
            <person name="Theobald S."/>
            <person name="Brandl J."/>
            <person name="Frisvad J.C."/>
            <person name="Nielsen K.F."/>
            <person name="Lyhne E.K."/>
            <person name="Kogle M.E."/>
            <person name="Kuo A."/>
            <person name="Riley R."/>
            <person name="Clum A."/>
            <person name="Nolan M."/>
            <person name="Lipzen A."/>
            <person name="Salamov A."/>
            <person name="Henrissat B."/>
            <person name="Wiebenga A."/>
            <person name="De vries R.P."/>
            <person name="Grigoriev I.V."/>
            <person name="Mortensen U.H."/>
            <person name="Andersen M.R."/>
            <person name="Baker S.E."/>
        </authorList>
    </citation>
    <scope>NUCLEOTIDE SEQUENCE [LARGE SCALE GENOMIC DNA]</scope>
    <source>
        <strain evidence="2 3">CBS 101889</strain>
    </source>
</reference>
<dbReference type="Gene3D" id="1.20.1250.20">
    <property type="entry name" value="MFS general substrate transporter like domains"/>
    <property type="match status" value="2"/>
</dbReference>
<feature type="transmembrane region" description="Helical" evidence="1">
    <location>
        <begin position="123"/>
        <end position="140"/>
    </location>
</feature>
<feature type="transmembrane region" description="Helical" evidence="1">
    <location>
        <begin position="183"/>
        <end position="202"/>
    </location>
</feature>
<organism evidence="2 3">
    <name type="scientific">Aspergillus homomorphus (strain CBS 101889)</name>
    <dbReference type="NCBI Taxonomy" id="1450537"/>
    <lineage>
        <taxon>Eukaryota</taxon>
        <taxon>Fungi</taxon>
        <taxon>Dikarya</taxon>
        <taxon>Ascomycota</taxon>
        <taxon>Pezizomycotina</taxon>
        <taxon>Eurotiomycetes</taxon>
        <taxon>Eurotiomycetidae</taxon>
        <taxon>Eurotiales</taxon>
        <taxon>Aspergillaceae</taxon>
        <taxon>Aspergillus</taxon>
        <taxon>Aspergillus subgen. Circumdati</taxon>
    </lineage>
</organism>
<feature type="transmembrane region" description="Helical" evidence="1">
    <location>
        <begin position="222"/>
        <end position="241"/>
    </location>
</feature>
<feature type="transmembrane region" description="Helical" evidence="1">
    <location>
        <begin position="340"/>
        <end position="360"/>
    </location>
</feature>
<dbReference type="OrthoDB" id="6499973at2759"/>
<dbReference type="Proteomes" id="UP000248961">
    <property type="component" value="Unassembled WGS sequence"/>
</dbReference>
<name>A0A395HF73_ASPHC</name>
<keyword evidence="1" id="KW-0472">Membrane</keyword>
<dbReference type="PANTHER" id="PTHR11360">
    <property type="entry name" value="MONOCARBOXYLATE TRANSPORTER"/>
    <property type="match status" value="1"/>
</dbReference>
<feature type="transmembrane region" description="Helical" evidence="1">
    <location>
        <begin position="59"/>
        <end position="77"/>
    </location>
</feature>
<proteinExistence type="predicted"/>
<feature type="transmembrane region" description="Helical" evidence="1">
    <location>
        <begin position="89"/>
        <end position="111"/>
    </location>
</feature>
<dbReference type="InterPro" id="IPR050327">
    <property type="entry name" value="Proton-linked_MCT"/>
</dbReference>
<dbReference type="SUPFAM" id="SSF103473">
    <property type="entry name" value="MFS general substrate transporter"/>
    <property type="match status" value="1"/>
</dbReference>
<evidence type="ECO:0000256" key="1">
    <source>
        <dbReference type="SAM" id="Phobius"/>
    </source>
</evidence>
<dbReference type="RefSeq" id="XP_025545765.1">
    <property type="nucleotide sequence ID" value="XM_025700298.1"/>
</dbReference>
<dbReference type="InterPro" id="IPR036259">
    <property type="entry name" value="MFS_trans_sf"/>
</dbReference>
<dbReference type="GeneID" id="37204587"/>
<dbReference type="AlphaFoldDB" id="A0A395HF73"/>
<protein>
    <submittedName>
        <fullName evidence="2">MFS general substrate transporter</fullName>
    </submittedName>
</protein>
<feature type="transmembrane region" description="Helical" evidence="1">
    <location>
        <begin position="146"/>
        <end position="162"/>
    </location>
</feature>
<feature type="transmembrane region" description="Helical" evidence="1">
    <location>
        <begin position="310"/>
        <end position="328"/>
    </location>
</feature>
<dbReference type="EMBL" id="KZ824370">
    <property type="protein sequence ID" value="RAL06611.1"/>
    <property type="molecule type" value="Genomic_DNA"/>
</dbReference>
<feature type="transmembrane region" description="Helical" evidence="1">
    <location>
        <begin position="248"/>
        <end position="269"/>
    </location>
</feature>
<evidence type="ECO:0000313" key="3">
    <source>
        <dbReference type="Proteomes" id="UP000248961"/>
    </source>
</evidence>
<keyword evidence="1" id="KW-0812">Transmembrane</keyword>
<sequence length="374" mass="40762">MRSISSVEHDEPPPNGGLTAWLQVLAGHLVVFNAWGYANSFGIFQSYYTSSLNLPASTISWIGSTQVFLIFLIGAVSGRAFDTGYYQPILWAGCSIQLLAMFTTSICTSYWQLFLAQGICQGFGNGLTFCPTIALISTYFTTKRTIAISSAASAVVLSIVKARHLPRRSRQLIELAAFKELPYLLFTISMFFTLWATYFAYYYVRSYALDKLHISEASSYNILLIVNAIGIPGRIVPALLADRCSSAITVLIPIIFFAALCLYMWLLVLSFAHEIVWVIFFGFFGAGIQGLFPSTLASLTKDLTKSGTRIGMVFTIISIPCLTGPPLAGKLIQVCNGSYLGAQVWGGSCLLLGGSLLVAARMASLGWQCQPAEQ</sequence>
<accession>A0A395HF73</accession>
<gene>
    <name evidence="2" type="ORF">BO97DRAFT_474180</name>
</gene>
<feature type="transmembrane region" description="Helical" evidence="1">
    <location>
        <begin position="275"/>
        <end position="298"/>
    </location>
</feature>
<keyword evidence="3" id="KW-1185">Reference proteome</keyword>
<evidence type="ECO:0000313" key="2">
    <source>
        <dbReference type="EMBL" id="RAL06611.1"/>
    </source>
</evidence>
<keyword evidence="1" id="KW-1133">Transmembrane helix</keyword>